<gene>
    <name evidence="3" type="primary">rlpA</name>
    <name evidence="7" type="ORF">GCM10023184_10400</name>
</gene>
<dbReference type="PANTHER" id="PTHR34183:SF1">
    <property type="entry name" value="ENDOLYTIC PEPTIDOGLYCAN TRANSGLYCOSYLASE RLPA"/>
    <property type="match status" value="1"/>
</dbReference>
<keyword evidence="8" id="KW-1185">Reference proteome</keyword>
<feature type="signal peptide" evidence="5">
    <location>
        <begin position="1"/>
        <end position="19"/>
    </location>
</feature>
<reference evidence="8" key="1">
    <citation type="journal article" date="2019" name="Int. J. Syst. Evol. Microbiol.">
        <title>The Global Catalogue of Microorganisms (GCM) 10K type strain sequencing project: providing services to taxonomists for standard genome sequencing and annotation.</title>
        <authorList>
            <consortium name="The Broad Institute Genomics Platform"/>
            <consortium name="The Broad Institute Genome Sequencing Center for Infectious Disease"/>
            <person name="Wu L."/>
            <person name="Ma J."/>
        </authorList>
    </citation>
    <scope>NUCLEOTIDE SEQUENCE [LARGE SCALE GENOMIC DNA]</scope>
    <source>
        <strain evidence="8">JCM 17919</strain>
    </source>
</reference>
<feature type="domain" description="RlpA-like protein double-psi beta-barrel" evidence="6">
    <location>
        <begin position="22"/>
        <end position="111"/>
    </location>
</feature>
<dbReference type="EC" id="4.2.2.-" evidence="3"/>
<dbReference type="Gene3D" id="2.40.40.10">
    <property type="entry name" value="RlpA-like domain"/>
    <property type="match status" value="1"/>
</dbReference>
<evidence type="ECO:0000259" key="6">
    <source>
        <dbReference type="Pfam" id="PF03330"/>
    </source>
</evidence>
<dbReference type="HAMAP" id="MF_02071">
    <property type="entry name" value="RlpA"/>
    <property type="match status" value="1"/>
</dbReference>
<keyword evidence="1 3" id="KW-0456">Lyase</keyword>
<dbReference type="CDD" id="cd22268">
    <property type="entry name" value="DPBB_RlpA-like"/>
    <property type="match status" value="1"/>
</dbReference>
<evidence type="ECO:0000313" key="7">
    <source>
        <dbReference type="EMBL" id="GAA4323529.1"/>
    </source>
</evidence>
<dbReference type="InterPro" id="IPR012997">
    <property type="entry name" value="RplA"/>
</dbReference>
<dbReference type="InterPro" id="IPR009009">
    <property type="entry name" value="RlpA-like_DPBB"/>
</dbReference>
<evidence type="ECO:0000256" key="5">
    <source>
        <dbReference type="SAM" id="SignalP"/>
    </source>
</evidence>
<keyword evidence="3" id="KW-0472">Membrane</keyword>
<dbReference type="SUPFAM" id="SSF50685">
    <property type="entry name" value="Barwin-like endoglucanases"/>
    <property type="match status" value="1"/>
</dbReference>
<dbReference type="PROSITE" id="PS51257">
    <property type="entry name" value="PROKAR_LIPOPROTEIN"/>
    <property type="match status" value="1"/>
</dbReference>
<comment type="caution">
    <text evidence="7">The sequence shown here is derived from an EMBL/GenBank/DDBJ whole genome shotgun (WGS) entry which is preliminary data.</text>
</comment>
<organism evidence="7 8">
    <name type="scientific">Flaviaesturariibacter amylovorans</name>
    <dbReference type="NCBI Taxonomy" id="1084520"/>
    <lineage>
        <taxon>Bacteria</taxon>
        <taxon>Pseudomonadati</taxon>
        <taxon>Bacteroidota</taxon>
        <taxon>Chitinophagia</taxon>
        <taxon>Chitinophagales</taxon>
        <taxon>Chitinophagaceae</taxon>
        <taxon>Flaviaestuariibacter</taxon>
    </lineage>
</organism>
<dbReference type="InterPro" id="IPR034718">
    <property type="entry name" value="RlpA"/>
</dbReference>
<protein>
    <recommendedName>
        <fullName evidence="3">Probable endolytic peptidoglycan transglycosylase RlpA</fullName>
        <ecNumber evidence="3">4.2.2.-</ecNumber>
    </recommendedName>
</protein>
<keyword evidence="2 3" id="KW-0961">Cell wall biogenesis/degradation</keyword>
<keyword evidence="3" id="KW-0564">Palmitate</keyword>
<dbReference type="InterPro" id="IPR036908">
    <property type="entry name" value="RlpA-like_sf"/>
</dbReference>
<keyword evidence="3" id="KW-0449">Lipoprotein</keyword>
<keyword evidence="5" id="KW-0732">Signal</keyword>
<comment type="subcellular location">
    <subcellularLocation>
        <location evidence="3">Cell membrane</location>
        <topology evidence="3">Lipid-anchor</topology>
    </subcellularLocation>
</comment>
<dbReference type="NCBIfam" id="TIGR00413">
    <property type="entry name" value="rlpA"/>
    <property type="match status" value="1"/>
</dbReference>
<comment type="similarity">
    <text evidence="3 4">Belongs to the RlpA family.</text>
</comment>
<dbReference type="Pfam" id="PF03330">
    <property type="entry name" value="DPBB_1"/>
    <property type="match status" value="1"/>
</dbReference>
<evidence type="ECO:0000256" key="4">
    <source>
        <dbReference type="RuleBase" id="RU003495"/>
    </source>
</evidence>
<keyword evidence="3" id="KW-1003">Cell membrane</keyword>
<proteinExistence type="inferred from homology"/>
<dbReference type="RefSeq" id="WP_345253945.1">
    <property type="nucleotide sequence ID" value="NZ_BAABGY010000004.1"/>
</dbReference>
<evidence type="ECO:0000313" key="8">
    <source>
        <dbReference type="Proteomes" id="UP001501725"/>
    </source>
</evidence>
<evidence type="ECO:0000256" key="1">
    <source>
        <dbReference type="ARBA" id="ARBA00023239"/>
    </source>
</evidence>
<dbReference type="PANTHER" id="PTHR34183">
    <property type="entry name" value="ENDOLYTIC PEPTIDOGLYCAN TRANSGLYCOSYLASE RLPA"/>
    <property type="match status" value="1"/>
</dbReference>
<name>A0ABP8GFM7_9BACT</name>
<dbReference type="EMBL" id="BAABGY010000004">
    <property type="protein sequence ID" value="GAA4323529.1"/>
    <property type="molecule type" value="Genomic_DNA"/>
</dbReference>
<evidence type="ECO:0000256" key="3">
    <source>
        <dbReference type="HAMAP-Rule" id="MF_02071"/>
    </source>
</evidence>
<dbReference type="Proteomes" id="UP001501725">
    <property type="component" value="Unassembled WGS sequence"/>
</dbReference>
<evidence type="ECO:0000256" key="2">
    <source>
        <dbReference type="ARBA" id="ARBA00023316"/>
    </source>
</evidence>
<comment type="function">
    <text evidence="3">Lytic transglycosylase with a strong preference for naked glycan strands that lack stem peptides.</text>
</comment>
<sequence length="118" mass="13005">MRLLLLPLLLLLLASCAGSLTESGKASYYADKFEGRRTASGAVFRQRKYTAAHRTLPFGTKVKVKNLDNGKTVKVKVNDRGPFVAGRIIDLSRAAASDLGLLQSGVARVEIRYKKKRR</sequence>
<feature type="chain" id="PRO_5045864541" description="Probable endolytic peptidoglycan transglycosylase RlpA" evidence="5">
    <location>
        <begin position="20"/>
        <end position="118"/>
    </location>
</feature>
<accession>A0ABP8GFM7</accession>